<evidence type="ECO:0000256" key="6">
    <source>
        <dbReference type="ARBA" id="ARBA00022741"/>
    </source>
</evidence>
<dbReference type="Pfam" id="PF19293">
    <property type="entry name" value="CdaA_N"/>
    <property type="match status" value="1"/>
</dbReference>
<comment type="caution">
    <text evidence="10">Lacks conserved residue(s) required for the propagation of feature annotation.</text>
</comment>
<keyword evidence="7 10" id="KW-0067">ATP-binding</keyword>
<dbReference type="InterPro" id="IPR050338">
    <property type="entry name" value="DisA"/>
</dbReference>
<dbReference type="HAMAP" id="MF_01499">
    <property type="entry name" value="DacA"/>
    <property type="match status" value="1"/>
</dbReference>
<dbReference type="GO" id="GO:0006171">
    <property type="term" value="P:cAMP biosynthetic process"/>
    <property type="evidence" value="ECO:0007669"/>
    <property type="project" value="InterPro"/>
</dbReference>
<dbReference type="Proteomes" id="UP000580839">
    <property type="component" value="Unassembled WGS sequence"/>
</dbReference>
<dbReference type="PANTHER" id="PTHR34185">
    <property type="entry name" value="DIADENYLATE CYCLASE"/>
    <property type="match status" value="1"/>
</dbReference>
<comment type="similarity">
    <text evidence="10">Belongs to the adenylate cyclase family. DacA/CdaA subfamily.</text>
</comment>
<keyword evidence="4 10" id="KW-0812">Transmembrane</keyword>
<dbReference type="Gene3D" id="3.40.1700.10">
    <property type="entry name" value="DNA integrity scanning protein, DisA, N-terminal domain"/>
    <property type="match status" value="1"/>
</dbReference>
<dbReference type="InterPro" id="IPR003390">
    <property type="entry name" value="DNA_integrity_scan_DisA_N"/>
</dbReference>
<dbReference type="SUPFAM" id="SSF143597">
    <property type="entry name" value="YojJ-like"/>
    <property type="match status" value="1"/>
</dbReference>
<evidence type="ECO:0000256" key="9">
    <source>
        <dbReference type="ARBA" id="ARBA00023136"/>
    </source>
</evidence>
<evidence type="ECO:0000256" key="10">
    <source>
        <dbReference type="HAMAP-Rule" id="MF_01499"/>
    </source>
</evidence>
<dbReference type="GO" id="GO:0004016">
    <property type="term" value="F:adenylate cyclase activity"/>
    <property type="evidence" value="ECO:0007669"/>
    <property type="project" value="UniProtKB-UniRule"/>
</dbReference>
<evidence type="ECO:0000256" key="5">
    <source>
        <dbReference type="ARBA" id="ARBA00022695"/>
    </source>
</evidence>
<gene>
    <name evidence="10" type="primary">dacA</name>
    <name evidence="13" type="ORF">HOP12_10445</name>
</gene>
<dbReference type="PROSITE" id="PS51794">
    <property type="entry name" value="DAC"/>
    <property type="match status" value="1"/>
</dbReference>
<dbReference type="FunFam" id="3.40.1700.10:FF:000002">
    <property type="entry name" value="Diadenylate cyclase"/>
    <property type="match status" value="1"/>
</dbReference>
<evidence type="ECO:0000256" key="11">
    <source>
        <dbReference type="SAM" id="MobiDB-lite"/>
    </source>
</evidence>
<evidence type="ECO:0000313" key="14">
    <source>
        <dbReference type="Proteomes" id="UP000580839"/>
    </source>
</evidence>
<protein>
    <recommendedName>
        <fullName evidence="10">Diadenylate cyclase</fullName>
        <shortName evidence="10">DAC</shortName>
        <ecNumber evidence="10">2.7.7.85</ecNumber>
    </recommendedName>
    <alternativeName>
        <fullName evidence="10">Cyclic-di-AMP synthase</fullName>
        <shortName evidence="10">c-di-AMP synthase</shortName>
    </alternativeName>
</protein>
<dbReference type="InterPro" id="IPR014046">
    <property type="entry name" value="C-di-AMP_synthase"/>
</dbReference>
<keyword evidence="8 10" id="KW-1133">Transmembrane helix</keyword>
<comment type="subunit">
    <text evidence="10">Probably a homodimer.</text>
</comment>
<dbReference type="EC" id="2.7.7.85" evidence="10"/>
<keyword evidence="9 10" id="KW-0472">Membrane</keyword>
<dbReference type="InterPro" id="IPR034701">
    <property type="entry name" value="CdaA"/>
</dbReference>
<dbReference type="PIRSF" id="PIRSF004793">
    <property type="entry name" value="UCP004793"/>
    <property type="match status" value="1"/>
</dbReference>
<comment type="catalytic activity">
    <reaction evidence="1 10">
        <text>2 ATP = 3',3'-c-di-AMP + 2 diphosphate</text>
        <dbReference type="Rhea" id="RHEA:35655"/>
        <dbReference type="ChEBI" id="CHEBI:30616"/>
        <dbReference type="ChEBI" id="CHEBI:33019"/>
        <dbReference type="ChEBI" id="CHEBI:71500"/>
        <dbReference type="EC" id="2.7.7.85"/>
    </reaction>
</comment>
<feature type="compositionally biased region" description="Basic and acidic residues" evidence="11">
    <location>
        <begin position="270"/>
        <end position="286"/>
    </location>
</feature>
<dbReference type="InterPro" id="IPR045585">
    <property type="entry name" value="CdaA_N"/>
</dbReference>
<organism evidence="13 14">
    <name type="scientific">Eiseniibacteriota bacterium</name>
    <dbReference type="NCBI Taxonomy" id="2212470"/>
    <lineage>
        <taxon>Bacteria</taxon>
        <taxon>Candidatus Eiseniibacteriota</taxon>
    </lineage>
</organism>
<dbReference type="NCBIfam" id="TIGR00159">
    <property type="entry name" value="diadenylate cyclase CdaA"/>
    <property type="match status" value="1"/>
</dbReference>
<dbReference type="EMBL" id="JABFRW010000132">
    <property type="protein sequence ID" value="NOT34576.1"/>
    <property type="molecule type" value="Genomic_DNA"/>
</dbReference>
<evidence type="ECO:0000256" key="1">
    <source>
        <dbReference type="ARBA" id="ARBA00000877"/>
    </source>
</evidence>
<keyword evidence="2 10" id="KW-1003">Cell membrane</keyword>
<dbReference type="GO" id="GO:0005524">
    <property type="term" value="F:ATP binding"/>
    <property type="evidence" value="ECO:0007669"/>
    <property type="project" value="UniProtKB-UniRule"/>
</dbReference>
<keyword evidence="5 10" id="KW-0548">Nucleotidyltransferase</keyword>
<evidence type="ECO:0000256" key="8">
    <source>
        <dbReference type="ARBA" id="ARBA00022989"/>
    </source>
</evidence>
<name>A0A849SIY6_UNCEI</name>
<keyword evidence="3 10" id="KW-0808">Transferase</keyword>
<evidence type="ECO:0000256" key="3">
    <source>
        <dbReference type="ARBA" id="ARBA00022679"/>
    </source>
</evidence>
<sequence>MNPVHSVWVFDLLDILLVAFLFYRLLILVKGTRSAQMYVGLLVIALVTFLARQFDLIAIRWIADSLKTVWLIGFVIVFQPEIRHMLAQFGRTRYFRSFLRGDHYGVLGEIIRGVETLSQRRHGALIVMERNVGLRNFVETGTRLDAKVSAELLVTLFSPGSPLHDGAVIVREETVIAASCILPLSAAAQAPVGLGTRHRAGLGLSEETDAAVIVVSEESGGISVAYRGHMKRFLNEGELRSELSRIFRLRPEDEAAAGPGPVDSVSGTTTRDDSPAGRDRMEKAAG</sequence>
<feature type="transmembrane region" description="Helical" evidence="10">
    <location>
        <begin position="38"/>
        <end position="63"/>
    </location>
</feature>
<proteinExistence type="inferred from homology"/>
<dbReference type="Pfam" id="PF02457">
    <property type="entry name" value="DAC"/>
    <property type="match status" value="1"/>
</dbReference>
<evidence type="ECO:0000256" key="4">
    <source>
        <dbReference type="ARBA" id="ARBA00022692"/>
    </source>
</evidence>
<reference evidence="13 14" key="1">
    <citation type="submission" date="2020-04" db="EMBL/GenBank/DDBJ databases">
        <title>Metagenomic profiling of ammonia- and methane-oxidizing microorganisms in a Dutch drinking water treatment plant.</title>
        <authorList>
            <person name="Poghosyan L."/>
            <person name="Leucker S."/>
        </authorList>
    </citation>
    <scope>NUCLEOTIDE SEQUENCE [LARGE SCALE GENOMIC DNA]</scope>
    <source>
        <strain evidence="13">S-RSF-IL-03</strain>
    </source>
</reference>
<evidence type="ECO:0000313" key="13">
    <source>
        <dbReference type="EMBL" id="NOT34576.1"/>
    </source>
</evidence>
<comment type="function">
    <text evidence="10">Catalyzes the condensation of 2 ATP molecules into cyclic di-AMP (c-di-AMP), a second messenger used to regulate differing processes in different bacteria.</text>
</comment>
<dbReference type="PANTHER" id="PTHR34185:SF1">
    <property type="entry name" value="DIADENYLATE CYCLASE"/>
    <property type="match status" value="1"/>
</dbReference>
<keyword evidence="6 10" id="KW-0547">Nucleotide-binding</keyword>
<dbReference type="InterPro" id="IPR036888">
    <property type="entry name" value="DNA_integrity_DisA_N_sf"/>
</dbReference>
<comment type="caution">
    <text evidence="13">The sequence shown here is derived from an EMBL/GenBank/DDBJ whole genome shotgun (WGS) entry which is preliminary data.</text>
</comment>
<feature type="region of interest" description="Disordered" evidence="11">
    <location>
        <begin position="250"/>
        <end position="286"/>
    </location>
</feature>
<accession>A0A849SIY6</accession>
<evidence type="ECO:0000256" key="2">
    <source>
        <dbReference type="ARBA" id="ARBA00022475"/>
    </source>
</evidence>
<evidence type="ECO:0000256" key="7">
    <source>
        <dbReference type="ARBA" id="ARBA00022840"/>
    </source>
</evidence>
<dbReference type="GO" id="GO:0106408">
    <property type="term" value="F:diadenylate cyclase activity"/>
    <property type="evidence" value="ECO:0007669"/>
    <property type="project" value="UniProtKB-EC"/>
</dbReference>
<dbReference type="AlphaFoldDB" id="A0A849SIY6"/>
<feature type="transmembrane region" description="Helical" evidence="10">
    <location>
        <begin position="6"/>
        <end position="26"/>
    </location>
</feature>
<evidence type="ECO:0000259" key="12">
    <source>
        <dbReference type="PROSITE" id="PS51794"/>
    </source>
</evidence>
<feature type="domain" description="DAC" evidence="12">
    <location>
        <begin position="79"/>
        <end position="236"/>
    </location>
</feature>